<dbReference type="Proteomes" id="UP000621856">
    <property type="component" value="Unassembled WGS sequence"/>
</dbReference>
<dbReference type="AlphaFoldDB" id="A0A8J3A1P2"/>
<proteinExistence type="predicted"/>
<dbReference type="InterPro" id="IPR051043">
    <property type="entry name" value="Sulfatase_Mod_Factor_Kinase"/>
</dbReference>
<reference evidence="2" key="1">
    <citation type="journal article" date="2014" name="Int. J. Syst. Evol. Microbiol.">
        <title>Complete genome sequence of Corynebacterium casei LMG S-19264T (=DSM 44701T), isolated from a smear-ripened cheese.</title>
        <authorList>
            <consortium name="US DOE Joint Genome Institute (JGI-PGF)"/>
            <person name="Walter F."/>
            <person name="Albersmeier A."/>
            <person name="Kalinowski J."/>
            <person name="Ruckert C."/>
        </authorList>
    </citation>
    <scope>NUCLEOTIDE SEQUENCE</scope>
    <source>
        <strain evidence="2">CGMCC 1.14984</strain>
    </source>
</reference>
<keyword evidence="5" id="KW-1185">Reference proteome</keyword>
<evidence type="ECO:0000313" key="5">
    <source>
        <dbReference type="Proteomes" id="UP000818603"/>
    </source>
</evidence>
<dbReference type="RefSeq" id="WP_155135917.1">
    <property type="nucleotide sequence ID" value="NZ_BMGZ01000001.1"/>
</dbReference>
<organism evidence="2 4">
    <name type="scientific">Aquisalinus luteolus</name>
    <dbReference type="NCBI Taxonomy" id="1566827"/>
    <lineage>
        <taxon>Bacteria</taxon>
        <taxon>Pseudomonadati</taxon>
        <taxon>Pseudomonadota</taxon>
        <taxon>Alphaproteobacteria</taxon>
        <taxon>Parvularculales</taxon>
        <taxon>Parvularculaceae</taxon>
        <taxon>Aquisalinus</taxon>
    </lineage>
</organism>
<dbReference type="GO" id="GO:0120147">
    <property type="term" value="F:formylglycine-generating oxidase activity"/>
    <property type="evidence" value="ECO:0007669"/>
    <property type="project" value="TreeGrafter"/>
</dbReference>
<evidence type="ECO:0000313" key="4">
    <source>
        <dbReference type="Proteomes" id="UP000621856"/>
    </source>
</evidence>
<sequence>MVFVKGGAFIFGRNDGYPEEAYESTVTLPDFWIDKYEVTNRQYEAFVEATGYVTVAERAPNPEDYPGIDPSLLMPGSAVFRAPDAVNGDQFLQWWSFVPGADWRHPAGPESSIHGKEDYPVVHIAYEDAKAYADWMGRDLPTEAQWEYAARNQQRNEAEQPVDEAGRYQANFWQGVFPVMNNADDGFEGLAPVGCYAPNPQGAYDMVGNVWEWTGDWYRPGHDNIDRTAPAGPLKSDSYDPNNPDTISRVIKGGSYLCARNYCQRYRPEARHAQDTGLGTSHIGFRTVVNE</sequence>
<gene>
    <name evidence="3" type="ORF">FF098_000650</name>
    <name evidence="2" type="ORF">GCM10011355_01310</name>
</gene>
<dbReference type="EMBL" id="VCJR02000001">
    <property type="protein sequence ID" value="NHK26410.1"/>
    <property type="molecule type" value="Genomic_DNA"/>
</dbReference>
<comment type="caution">
    <text evidence="2">The sequence shown here is derived from an EMBL/GenBank/DDBJ whole genome shotgun (WGS) entry which is preliminary data.</text>
</comment>
<dbReference type="Proteomes" id="UP000818603">
    <property type="component" value="Unassembled WGS sequence"/>
</dbReference>
<dbReference type="InterPro" id="IPR042095">
    <property type="entry name" value="SUMF_sf"/>
</dbReference>
<evidence type="ECO:0000313" key="3">
    <source>
        <dbReference type="EMBL" id="NHK26410.1"/>
    </source>
</evidence>
<dbReference type="PANTHER" id="PTHR23150">
    <property type="entry name" value="SULFATASE MODIFYING FACTOR 1, 2"/>
    <property type="match status" value="1"/>
</dbReference>
<feature type="domain" description="Sulfatase-modifying factor enzyme-like" evidence="1">
    <location>
        <begin position="1"/>
        <end position="288"/>
    </location>
</feature>
<dbReference type="PANTHER" id="PTHR23150:SF19">
    <property type="entry name" value="FORMYLGLYCINE-GENERATING ENZYME"/>
    <property type="match status" value="1"/>
</dbReference>
<name>A0A8J3A1P2_9PROT</name>
<dbReference type="Pfam" id="PF03781">
    <property type="entry name" value="FGE-sulfatase"/>
    <property type="match status" value="1"/>
</dbReference>
<reference evidence="2" key="3">
    <citation type="submission" date="2020-09" db="EMBL/GenBank/DDBJ databases">
        <authorList>
            <person name="Sun Q."/>
            <person name="Zhou Y."/>
        </authorList>
    </citation>
    <scope>NUCLEOTIDE SEQUENCE</scope>
    <source>
        <strain evidence="2">CGMCC 1.14984</strain>
    </source>
</reference>
<dbReference type="InterPro" id="IPR016187">
    <property type="entry name" value="CTDL_fold"/>
</dbReference>
<protein>
    <submittedName>
        <fullName evidence="3">Formylglycine-generating enzyme family protein</fullName>
    </submittedName>
</protein>
<dbReference type="InterPro" id="IPR005532">
    <property type="entry name" value="SUMF_dom"/>
</dbReference>
<dbReference type="EMBL" id="BMGZ01000001">
    <property type="protein sequence ID" value="GGH92253.1"/>
    <property type="molecule type" value="Genomic_DNA"/>
</dbReference>
<accession>A0A8J3A1P2</accession>
<evidence type="ECO:0000259" key="1">
    <source>
        <dbReference type="Pfam" id="PF03781"/>
    </source>
</evidence>
<dbReference type="Gene3D" id="3.90.1580.10">
    <property type="entry name" value="paralog of FGE (formylglycine-generating enzyme)"/>
    <property type="match status" value="1"/>
</dbReference>
<dbReference type="SUPFAM" id="SSF56436">
    <property type="entry name" value="C-type lectin-like"/>
    <property type="match status" value="1"/>
</dbReference>
<reference evidence="3 5" key="2">
    <citation type="submission" date="2020-02" db="EMBL/GenBank/DDBJ databases">
        <title>Genome sequence of Parvularcula flava strain NH6-79.</title>
        <authorList>
            <person name="Abdul Karim M.H."/>
            <person name="Lam M.Q."/>
            <person name="Chen S.J."/>
            <person name="Yahya A."/>
            <person name="Shahir S."/>
            <person name="Shamsir M.S."/>
            <person name="Chong C.S."/>
        </authorList>
    </citation>
    <scope>NUCLEOTIDE SEQUENCE [LARGE SCALE GENOMIC DNA]</scope>
    <source>
        <strain evidence="3 5">NH6-79</strain>
    </source>
</reference>
<evidence type="ECO:0000313" key="2">
    <source>
        <dbReference type="EMBL" id="GGH92253.1"/>
    </source>
</evidence>